<proteinExistence type="inferred from homology"/>
<evidence type="ECO:0000313" key="8">
    <source>
        <dbReference type="Proteomes" id="UP000070544"/>
    </source>
</evidence>
<gene>
    <name evidence="7" type="ORF">M427DRAFT_60072</name>
</gene>
<keyword evidence="5" id="KW-0539">Nucleus</keyword>
<evidence type="ECO:0000256" key="3">
    <source>
        <dbReference type="ARBA" id="ARBA00023015"/>
    </source>
</evidence>
<evidence type="ECO:0000256" key="5">
    <source>
        <dbReference type="ARBA" id="ARBA00023242"/>
    </source>
</evidence>
<comment type="similarity">
    <text evidence="2">Belongs to the SNF5 family.</text>
</comment>
<keyword evidence="3" id="KW-0805">Transcription regulation</keyword>
<feature type="compositionally biased region" description="Basic residues" evidence="6">
    <location>
        <begin position="262"/>
        <end position="276"/>
    </location>
</feature>
<protein>
    <recommendedName>
        <fullName evidence="9">SNF5-domain-containing protein</fullName>
    </recommendedName>
</protein>
<keyword evidence="4" id="KW-0804">Transcription</keyword>
<dbReference type="EMBL" id="KQ965794">
    <property type="protein sequence ID" value="KXS11934.1"/>
    <property type="molecule type" value="Genomic_DNA"/>
</dbReference>
<reference evidence="7 8" key="1">
    <citation type="journal article" date="2015" name="Genome Biol. Evol.">
        <title>Phylogenomic analyses indicate that early fungi evolved digesting cell walls of algal ancestors of land plants.</title>
        <authorList>
            <person name="Chang Y."/>
            <person name="Wang S."/>
            <person name="Sekimoto S."/>
            <person name="Aerts A.L."/>
            <person name="Choi C."/>
            <person name="Clum A."/>
            <person name="LaButti K.M."/>
            <person name="Lindquist E.A."/>
            <person name="Yee Ngan C."/>
            <person name="Ohm R.A."/>
            <person name="Salamov A.A."/>
            <person name="Grigoriev I.V."/>
            <person name="Spatafora J.W."/>
            <person name="Berbee M.L."/>
        </authorList>
    </citation>
    <scope>NUCLEOTIDE SEQUENCE [LARGE SCALE GENOMIC DNA]</scope>
    <source>
        <strain evidence="7 8">JEL478</strain>
    </source>
</reference>
<feature type="compositionally biased region" description="Polar residues" evidence="6">
    <location>
        <begin position="1"/>
        <end position="14"/>
    </location>
</feature>
<dbReference type="GO" id="GO:0006338">
    <property type="term" value="P:chromatin remodeling"/>
    <property type="evidence" value="ECO:0007669"/>
    <property type="project" value="InterPro"/>
</dbReference>
<dbReference type="Proteomes" id="UP000070544">
    <property type="component" value="Unassembled WGS sequence"/>
</dbReference>
<organism evidence="7 8">
    <name type="scientific">Gonapodya prolifera (strain JEL478)</name>
    <name type="common">Monoblepharis prolifera</name>
    <dbReference type="NCBI Taxonomy" id="1344416"/>
    <lineage>
        <taxon>Eukaryota</taxon>
        <taxon>Fungi</taxon>
        <taxon>Fungi incertae sedis</taxon>
        <taxon>Chytridiomycota</taxon>
        <taxon>Chytridiomycota incertae sedis</taxon>
        <taxon>Monoblepharidomycetes</taxon>
        <taxon>Monoblepharidales</taxon>
        <taxon>Gonapodyaceae</taxon>
        <taxon>Gonapodya</taxon>
    </lineage>
</organism>
<name>A0A139A5B0_GONPJ</name>
<feature type="compositionally biased region" description="Basic and acidic residues" evidence="6">
    <location>
        <begin position="277"/>
        <end position="287"/>
    </location>
</feature>
<dbReference type="GO" id="GO:0000228">
    <property type="term" value="C:nuclear chromosome"/>
    <property type="evidence" value="ECO:0007669"/>
    <property type="project" value="InterPro"/>
</dbReference>
<comment type="subcellular location">
    <subcellularLocation>
        <location evidence="1">Nucleus</location>
    </subcellularLocation>
</comment>
<dbReference type="STRING" id="1344416.A0A139A5B0"/>
<evidence type="ECO:0000256" key="1">
    <source>
        <dbReference type="ARBA" id="ARBA00004123"/>
    </source>
</evidence>
<sequence length="603" mass="67233">MPPQPNFSAPSSFPSVRRRGGRPPKNPNPSYRRDLHDDYEPPSVAAPAPPPTQTLEQIQARLQALQPGKRLSKRAIQLEVDRVRALEQQQRPFGGYFGFRRFQGRNRTRHKYFSKFILEQEAKQPARLVPIRIDVEADNGNVKLSDWFLWNLNERLLTPEQFARILLDDIHYTGSNATVDGRFPDVIAGQLIQEISQEIRKQCTQYAGAVAEGWDSGSWGNDVWAEDGGLPLPSTTDESILAISEPVPPPEPISEDEDDVARRKRERERERKKRRREERERQKKLAEKDEDEDEAEDGDGDEDAEMKADKDAMDVDQDATENEKEPEAPTEPAPVVVVHAPKPIAAVSTMTPMNLDFATLSDAPTPASDAPTRDDTPSVAQTPLPSVGTPALTEAPEGASQVDSADVPLATGTPAPEGEESEEAKKARYASKRPGGVRAVNEVTADLDKHAVDDESRVVVNLDLMVGNLHLLDRFEYPLFPTASTVSPEHVAHTICQDLGLPAEFLPLIGHAIREQVVNARLGLEETRYAGELRGKAFRKEEDEIGWGPGLEELSWDEVERIRKEKEKERRRRRIRQRGGPQPAAPPTFVPGTRGNPSMYGAY</sequence>
<dbReference type="OrthoDB" id="10258327at2759"/>
<evidence type="ECO:0000256" key="4">
    <source>
        <dbReference type="ARBA" id="ARBA00023163"/>
    </source>
</evidence>
<feature type="compositionally biased region" description="Acidic residues" evidence="6">
    <location>
        <begin position="288"/>
        <end position="304"/>
    </location>
</feature>
<feature type="region of interest" description="Disordered" evidence="6">
    <location>
        <begin position="1"/>
        <end position="52"/>
    </location>
</feature>
<feature type="region of interest" description="Disordered" evidence="6">
    <location>
        <begin position="565"/>
        <end position="603"/>
    </location>
</feature>
<evidence type="ECO:0000256" key="2">
    <source>
        <dbReference type="ARBA" id="ARBA00010239"/>
    </source>
</evidence>
<dbReference type="PANTHER" id="PTHR10019">
    <property type="entry name" value="SNF5"/>
    <property type="match status" value="1"/>
</dbReference>
<keyword evidence="8" id="KW-1185">Reference proteome</keyword>
<evidence type="ECO:0000256" key="6">
    <source>
        <dbReference type="SAM" id="MobiDB-lite"/>
    </source>
</evidence>
<dbReference type="Pfam" id="PF04855">
    <property type="entry name" value="SNF5"/>
    <property type="match status" value="2"/>
</dbReference>
<dbReference type="AlphaFoldDB" id="A0A139A5B0"/>
<dbReference type="InterPro" id="IPR006939">
    <property type="entry name" value="SNF5"/>
</dbReference>
<feature type="region of interest" description="Disordered" evidence="6">
    <location>
        <begin position="358"/>
        <end position="434"/>
    </location>
</feature>
<evidence type="ECO:0000313" key="7">
    <source>
        <dbReference type="EMBL" id="KXS11934.1"/>
    </source>
</evidence>
<evidence type="ECO:0008006" key="9">
    <source>
        <dbReference type="Google" id="ProtNLM"/>
    </source>
</evidence>
<accession>A0A139A5B0</accession>
<feature type="region of interest" description="Disordered" evidence="6">
    <location>
        <begin position="242"/>
        <end position="337"/>
    </location>
</feature>